<name>A0A4Y7L9R3_PAPSO</name>
<dbReference type="AlphaFoldDB" id="A0A4Y7L9R3"/>
<dbReference type="InterPro" id="IPR011989">
    <property type="entry name" value="ARM-like"/>
</dbReference>
<gene>
    <name evidence="1" type="ORF">C5167_043993</name>
</gene>
<dbReference type="Gene3D" id="1.25.10.10">
    <property type="entry name" value="Leucine-rich Repeat Variant"/>
    <property type="match status" value="1"/>
</dbReference>
<sequence>MGSLADYNIVVEVMIVFEGGGGIQSLVQVLQFMPKITTGSEDGSMRVKGIVEKIRAVIEVGRNDKIRAFIEVGACRRLVELLLHPSLNVPIPALHTVVTGNDCQTVVS</sequence>
<dbReference type="Proteomes" id="UP000316621">
    <property type="component" value="Chromosome 10"/>
</dbReference>
<dbReference type="EMBL" id="CM010724">
    <property type="protein sequence ID" value="RZC81422.1"/>
    <property type="molecule type" value="Genomic_DNA"/>
</dbReference>
<accession>A0A4Y7L9R3</accession>
<evidence type="ECO:0000313" key="2">
    <source>
        <dbReference type="Proteomes" id="UP000316621"/>
    </source>
</evidence>
<organism evidence="1 2">
    <name type="scientific">Papaver somniferum</name>
    <name type="common">Opium poppy</name>
    <dbReference type="NCBI Taxonomy" id="3469"/>
    <lineage>
        <taxon>Eukaryota</taxon>
        <taxon>Viridiplantae</taxon>
        <taxon>Streptophyta</taxon>
        <taxon>Embryophyta</taxon>
        <taxon>Tracheophyta</taxon>
        <taxon>Spermatophyta</taxon>
        <taxon>Magnoliopsida</taxon>
        <taxon>Ranunculales</taxon>
        <taxon>Papaveraceae</taxon>
        <taxon>Papaveroideae</taxon>
        <taxon>Papaver</taxon>
    </lineage>
</organism>
<proteinExistence type="predicted"/>
<protein>
    <submittedName>
        <fullName evidence="1">Uncharacterized protein</fullName>
    </submittedName>
</protein>
<dbReference type="STRING" id="3469.A0A4Y7L9R3"/>
<keyword evidence="2" id="KW-1185">Reference proteome</keyword>
<reference evidence="1 2" key="1">
    <citation type="journal article" date="2018" name="Science">
        <title>The opium poppy genome and morphinan production.</title>
        <authorList>
            <person name="Guo L."/>
            <person name="Winzer T."/>
            <person name="Yang X."/>
            <person name="Li Y."/>
            <person name="Ning Z."/>
            <person name="He Z."/>
            <person name="Teodor R."/>
            <person name="Lu Y."/>
            <person name="Bowser T.A."/>
            <person name="Graham I.A."/>
            <person name="Ye K."/>
        </authorList>
    </citation>
    <scope>NUCLEOTIDE SEQUENCE [LARGE SCALE GENOMIC DNA]</scope>
    <source>
        <strain evidence="2">cv. HN1</strain>
        <tissue evidence="1">Leaves</tissue>
    </source>
</reference>
<evidence type="ECO:0000313" key="1">
    <source>
        <dbReference type="EMBL" id="RZC81422.1"/>
    </source>
</evidence>
<dbReference type="Gramene" id="RZC81422">
    <property type="protein sequence ID" value="RZC81422"/>
    <property type="gene ID" value="C5167_043993"/>
</dbReference>